<reference evidence="3" key="1">
    <citation type="submission" date="2016-10" db="EMBL/GenBank/DDBJ databases">
        <authorList>
            <person name="Varghese N."/>
            <person name="Submissions S."/>
        </authorList>
    </citation>
    <scope>NUCLEOTIDE SEQUENCE [LARGE SCALE GENOMIC DNA]</scope>
    <source>
        <strain evidence="3">NLAE-zl-G277</strain>
    </source>
</reference>
<dbReference type="RefSeq" id="WP_092370875.1">
    <property type="nucleotide sequence ID" value="NZ_CABJCG010000006.1"/>
</dbReference>
<dbReference type="Gene3D" id="1.10.260.40">
    <property type="entry name" value="lambda repressor-like DNA-binding domains"/>
    <property type="match status" value="1"/>
</dbReference>
<evidence type="ECO:0000313" key="3">
    <source>
        <dbReference type="Proteomes" id="UP000198508"/>
    </source>
</evidence>
<organism evidence="2 3">
    <name type="scientific">Enterocloster lavalensis</name>
    <dbReference type="NCBI Taxonomy" id="460384"/>
    <lineage>
        <taxon>Bacteria</taxon>
        <taxon>Bacillati</taxon>
        <taxon>Bacillota</taxon>
        <taxon>Clostridia</taxon>
        <taxon>Lachnospirales</taxon>
        <taxon>Lachnospiraceae</taxon>
        <taxon>Enterocloster</taxon>
    </lineage>
</organism>
<keyword evidence="3" id="KW-1185">Reference proteome</keyword>
<sequence length="110" mass="12510">MNAEYIRNKITQLRLQKNVSEHRMSLDLGHARSYIHGIVSGRTLPSMQEFLAICDYFEITPEQFFYENNDSVNPTLLSGLIHEANKLSEEDLGLILVLVKKIISGYPGSK</sequence>
<name>A0A1I0K3Q0_9FIRM</name>
<dbReference type="PROSITE" id="PS50943">
    <property type="entry name" value="HTH_CROC1"/>
    <property type="match status" value="1"/>
</dbReference>
<evidence type="ECO:0000313" key="2">
    <source>
        <dbReference type="EMBL" id="SEU17586.1"/>
    </source>
</evidence>
<dbReference type="AlphaFoldDB" id="A0A1I0K3Q0"/>
<dbReference type="InterPro" id="IPR001387">
    <property type="entry name" value="Cro/C1-type_HTH"/>
</dbReference>
<dbReference type="CDD" id="cd00093">
    <property type="entry name" value="HTH_XRE"/>
    <property type="match status" value="1"/>
</dbReference>
<dbReference type="Pfam" id="PF01381">
    <property type="entry name" value="HTH_3"/>
    <property type="match status" value="1"/>
</dbReference>
<protein>
    <submittedName>
        <fullName evidence="2">DNA-binding transcriptional regulator, XRE-family HTH domain</fullName>
    </submittedName>
</protein>
<keyword evidence="2" id="KW-0238">DNA-binding</keyword>
<feature type="domain" description="HTH cro/C1-type" evidence="1">
    <location>
        <begin position="10"/>
        <end position="64"/>
    </location>
</feature>
<dbReference type="GeneID" id="93281198"/>
<proteinExistence type="predicted"/>
<evidence type="ECO:0000259" key="1">
    <source>
        <dbReference type="PROSITE" id="PS50943"/>
    </source>
</evidence>
<gene>
    <name evidence="2" type="ORF">SAMN05216313_1435</name>
</gene>
<dbReference type="EMBL" id="FOIM01000043">
    <property type="protein sequence ID" value="SEU17586.1"/>
    <property type="molecule type" value="Genomic_DNA"/>
</dbReference>
<dbReference type="SMART" id="SM00530">
    <property type="entry name" value="HTH_XRE"/>
    <property type="match status" value="1"/>
</dbReference>
<dbReference type="STRING" id="460384.SAMN05216313_1435"/>
<accession>A0A1I0K3Q0</accession>
<dbReference type="InterPro" id="IPR010982">
    <property type="entry name" value="Lambda_DNA-bd_dom_sf"/>
</dbReference>
<dbReference type="GO" id="GO:0003677">
    <property type="term" value="F:DNA binding"/>
    <property type="evidence" value="ECO:0007669"/>
    <property type="project" value="UniProtKB-KW"/>
</dbReference>
<dbReference type="Proteomes" id="UP000198508">
    <property type="component" value="Unassembled WGS sequence"/>
</dbReference>
<dbReference type="SUPFAM" id="SSF47413">
    <property type="entry name" value="lambda repressor-like DNA-binding domains"/>
    <property type="match status" value="1"/>
</dbReference>